<dbReference type="Gene3D" id="1.10.260.40">
    <property type="entry name" value="lambda repressor-like DNA-binding domains"/>
    <property type="match status" value="1"/>
</dbReference>
<dbReference type="GO" id="GO:0003700">
    <property type="term" value="F:DNA-binding transcription factor activity"/>
    <property type="evidence" value="ECO:0007669"/>
    <property type="project" value="TreeGrafter"/>
</dbReference>
<dbReference type="GO" id="GO:0003677">
    <property type="term" value="F:DNA binding"/>
    <property type="evidence" value="ECO:0007669"/>
    <property type="project" value="UniProtKB-KW"/>
</dbReference>
<dbReference type="Proteomes" id="UP000003178">
    <property type="component" value="Unassembled WGS sequence"/>
</dbReference>
<dbReference type="Pfam" id="PF01381">
    <property type="entry name" value="HTH_3"/>
    <property type="match status" value="1"/>
</dbReference>
<comment type="caution">
    <text evidence="3">The sequence shown here is derived from an EMBL/GenBank/DDBJ whole genome shotgun (WGS) entry which is preliminary data.</text>
</comment>
<dbReference type="GO" id="GO:0005829">
    <property type="term" value="C:cytosol"/>
    <property type="evidence" value="ECO:0007669"/>
    <property type="project" value="TreeGrafter"/>
</dbReference>
<dbReference type="Gene3D" id="2.60.120.10">
    <property type="entry name" value="Jelly Rolls"/>
    <property type="match status" value="1"/>
</dbReference>
<dbReference type="PANTHER" id="PTHR46797">
    <property type="entry name" value="HTH-TYPE TRANSCRIPTIONAL REGULATOR"/>
    <property type="match status" value="1"/>
</dbReference>
<reference evidence="3 4" key="1">
    <citation type="submission" date="2008-09" db="EMBL/GenBank/DDBJ databases">
        <authorList>
            <person name="Fulton L."/>
            <person name="Clifton S."/>
            <person name="Fulton B."/>
            <person name="Xu J."/>
            <person name="Minx P."/>
            <person name="Pepin K.H."/>
            <person name="Johnson M."/>
            <person name="Thiruvilangam P."/>
            <person name="Bhonagiri V."/>
            <person name="Nash W.E."/>
            <person name="Mardis E.R."/>
            <person name="Wilson R.K."/>
        </authorList>
    </citation>
    <scope>NUCLEOTIDE SEQUENCE [LARGE SCALE GENOMIC DNA]</scope>
    <source>
        <strain evidence="3 4">DSM 13275</strain>
    </source>
</reference>
<dbReference type="Pfam" id="PF07883">
    <property type="entry name" value="Cupin_2"/>
    <property type="match status" value="1"/>
</dbReference>
<evidence type="ECO:0000259" key="2">
    <source>
        <dbReference type="PROSITE" id="PS50943"/>
    </source>
</evidence>
<dbReference type="SMART" id="SM00530">
    <property type="entry name" value="HTH_XRE"/>
    <property type="match status" value="1"/>
</dbReference>
<dbReference type="InterPro" id="IPR010982">
    <property type="entry name" value="Lambda_DNA-bd_dom_sf"/>
</dbReference>
<dbReference type="InterPro" id="IPR011051">
    <property type="entry name" value="RmlC_Cupin_sf"/>
</dbReference>
<dbReference type="SUPFAM" id="SSF51182">
    <property type="entry name" value="RmlC-like cupins"/>
    <property type="match status" value="1"/>
</dbReference>
<dbReference type="InterPro" id="IPR050807">
    <property type="entry name" value="TransReg_Diox_bact_type"/>
</dbReference>
<proteinExistence type="predicted"/>
<dbReference type="SUPFAM" id="SSF47413">
    <property type="entry name" value="lambda repressor-like DNA-binding domains"/>
    <property type="match status" value="1"/>
</dbReference>
<feature type="domain" description="HTH cro/C1-type" evidence="2">
    <location>
        <begin position="6"/>
        <end position="59"/>
    </location>
</feature>
<gene>
    <name evidence="3" type="ORF">CLOHIR_02124</name>
</gene>
<accession>B6G1W6</accession>
<evidence type="ECO:0000313" key="4">
    <source>
        <dbReference type="Proteomes" id="UP000003178"/>
    </source>
</evidence>
<dbReference type="CDD" id="cd00093">
    <property type="entry name" value="HTH_XRE"/>
    <property type="match status" value="1"/>
</dbReference>
<dbReference type="OrthoDB" id="9814553at2"/>
<dbReference type="AlphaFoldDB" id="B6G1W6"/>
<keyword evidence="1 3" id="KW-0238">DNA-binding</keyword>
<dbReference type="RefSeq" id="WP_006440966.1">
    <property type="nucleotide sequence ID" value="NZ_DS995361.1"/>
</dbReference>
<dbReference type="PANTHER" id="PTHR46797:SF1">
    <property type="entry name" value="METHYLPHOSPHONATE SYNTHASE"/>
    <property type="match status" value="1"/>
</dbReference>
<dbReference type="CDD" id="cd02209">
    <property type="entry name" value="cupin_XRE_C"/>
    <property type="match status" value="1"/>
</dbReference>
<keyword evidence="4" id="KW-1185">Reference proteome</keyword>
<dbReference type="InterPro" id="IPR001387">
    <property type="entry name" value="Cro/C1-type_HTH"/>
</dbReference>
<dbReference type="PROSITE" id="PS50943">
    <property type="entry name" value="HTH_CROC1"/>
    <property type="match status" value="1"/>
</dbReference>
<evidence type="ECO:0000256" key="1">
    <source>
        <dbReference type="ARBA" id="ARBA00023125"/>
    </source>
</evidence>
<organism evidence="3 4">
    <name type="scientific">Peptacetobacter hiranonis (strain DSM 13275 / JCM 10541 / KCTC 15199 / TO-931)</name>
    <name type="common">Clostridium hiranonis</name>
    <dbReference type="NCBI Taxonomy" id="500633"/>
    <lineage>
        <taxon>Bacteria</taxon>
        <taxon>Bacillati</taxon>
        <taxon>Bacillota</taxon>
        <taxon>Clostridia</taxon>
        <taxon>Peptostreptococcales</taxon>
        <taxon>Peptostreptococcaceae</taxon>
        <taxon>Peptacetobacter</taxon>
    </lineage>
</organism>
<dbReference type="eggNOG" id="COG1396">
    <property type="taxonomic scope" value="Bacteria"/>
</dbReference>
<dbReference type="HOGENOM" id="CLU_085376_1_2_9"/>
<dbReference type="InterPro" id="IPR013096">
    <property type="entry name" value="Cupin_2"/>
</dbReference>
<sequence length="189" mass="21384">MLGERIRNFRKNKSITLQQLSDETGLSIGYISQIERNLVDPSLSSLRKISKSLDIPTYLLMETEKYSDDLTTKSGDVIMMKQPNSTVEYHLLTPMPNETFIPKSLAIKFFLDPKSCDGDFPVIHESEEIVMLEKGEVIIHLPDEDIKLSVGDTTIIKSNIPHIIENLTDDIAIGLSIFTPAIWKFPFSK</sequence>
<dbReference type="InterPro" id="IPR014710">
    <property type="entry name" value="RmlC-like_jellyroll"/>
</dbReference>
<name>B6G1W6_PEPHT</name>
<reference evidence="3 4" key="2">
    <citation type="submission" date="2008-10" db="EMBL/GenBank/DDBJ databases">
        <title>Draft genome sequence of Clostridium hiranonis (DSM 13275).</title>
        <authorList>
            <person name="Sudarsanam P."/>
            <person name="Ley R."/>
            <person name="Guruge J."/>
            <person name="Turnbaugh P.J."/>
            <person name="Mahowald M."/>
            <person name="Liep D."/>
            <person name="Gordon J."/>
        </authorList>
    </citation>
    <scope>NUCLEOTIDE SEQUENCE [LARGE SCALE GENOMIC DNA]</scope>
    <source>
        <strain evidence="3 4">DSM 13275</strain>
    </source>
</reference>
<evidence type="ECO:0000313" key="3">
    <source>
        <dbReference type="EMBL" id="EEA84211.1"/>
    </source>
</evidence>
<protein>
    <submittedName>
        <fullName evidence="3">DNA-binding helix-turn-helix protein</fullName>
    </submittedName>
</protein>
<dbReference type="EMBL" id="ABWP01000084">
    <property type="protein sequence ID" value="EEA84211.1"/>
    <property type="molecule type" value="Genomic_DNA"/>
</dbReference>